<dbReference type="EMBL" id="MNCJ02000330">
    <property type="protein sequence ID" value="KAF5763277.1"/>
    <property type="molecule type" value="Genomic_DNA"/>
</dbReference>
<sequence length="93" mass="10897">MPTSYHIKPSTFKSLVSGQNIGSCSYNLTYMSKKVITAVSMREFSISLPGDYLQHENTKTKYIRFYRKTPVYCVLWRNVTAACKQWYHVLQNF</sequence>
<dbReference type="AlphaFoldDB" id="A0A9K3DZ19"/>
<keyword evidence="2" id="KW-1185">Reference proteome</keyword>
<accession>A0A9K3DZ19</accession>
<organism evidence="1 2">
    <name type="scientific">Helianthus annuus</name>
    <name type="common">Common sunflower</name>
    <dbReference type="NCBI Taxonomy" id="4232"/>
    <lineage>
        <taxon>Eukaryota</taxon>
        <taxon>Viridiplantae</taxon>
        <taxon>Streptophyta</taxon>
        <taxon>Embryophyta</taxon>
        <taxon>Tracheophyta</taxon>
        <taxon>Spermatophyta</taxon>
        <taxon>Magnoliopsida</taxon>
        <taxon>eudicotyledons</taxon>
        <taxon>Gunneridae</taxon>
        <taxon>Pentapetalae</taxon>
        <taxon>asterids</taxon>
        <taxon>campanulids</taxon>
        <taxon>Asterales</taxon>
        <taxon>Asteraceae</taxon>
        <taxon>Asteroideae</taxon>
        <taxon>Heliantheae alliance</taxon>
        <taxon>Heliantheae</taxon>
        <taxon>Helianthus</taxon>
    </lineage>
</organism>
<reference evidence="1" key="2">
    <citation type="submission" date="2020-06" db="EMBL/GenBank/DDBJ databases">
        <title>Helianthus annuus Genome sequencing and assembly Release 2.</title>
        <authorList>
            <person name="Gouzy J."/>
            <person name="Langlade N."/>
            <person name="Munos S."/>
        </authorList>
    </citation>
    <scope>NUCLEOTIDE SEQUENCE</scope>
    <source>
        <tissue evidence="1">Leaves</tissue>
    </source>
</reference>
<reference evidence="1" key="1">
    <citation type="journal article" date="2017" name="Nature">
        <title>The sunflower genome provides insights into oil metabolism, flowering and Asterid evolution.</title>
        <authorList>
            <person name="Badouin H."/>
            <person name="Gouzy J."/>
            <person name="Grassa C.J."/>
            <person name="Murat F."/>
            <person name="Staton S.E."/>
            <person name="Cottret L."/>
            <person name="Lelandais-Briere C."/>
            <person name="Owens G.L."/>
            <person name="Carrere S."/>
            <person name="Mayjonade B."/>
            <person name="Legrand L."/>
            <person name="Gill N."/>
            <person name="Kane N.C."/>
            <person name="Bowers J.E."/>
            <person name="Hubner S."/>
            <person name="Bellec A."/>
            <person name="Berard A."/>
            <person name="Berges H."/>
            <person name="Blanchet N."/>
            <person name="Boniface M.C."/>
            <person name="Brunel D."/>
            <person name="Catrice O."/>
            <person name="Chaidir N."/>
            <person name="Claudel C."/>
            <person name="Donnadieu C."/>
            <person name="Faraut T."/>
            <person name="Fievet G."/>
            <person name="Helmstetter N."/>
            <person name="King M."/>
            <person name="Knapp S.J."/>
            <person name="Lai Z."/>
            <person name="Le Paslier M.C."/>
            <person name="Lippi Y."/>
            <person name="Lorenzon L."/>
            <person name="Mandel J.R."/>
            <person name="Marage G."/>
            <person name="Marchand G."/>
            <person name="Marquand E."/>
            <person name="Bret-Mestries E."/>
            <person name="Morien E."/>
            <person name="Nambeesan S."/>
            <person name="Nguyen T."/>
            <person name="Pegot-Espagnet P."/>
            <person name="Pouilly N."/>
            <person name="Raftis F."/>
            <person name="Sallet E."/>
            <person name="Schiex T."/>
            <person name="Thomas J."/>
            <person name="Vandecasteele C."/>
            <person name="Vares D."/>
            <person name="Vear F."/>
            <person name="Vautrin S."/>
            <person name="Crespi M."/>
            <person name="Mangin B."/>
            <person name="Burke J.M."/>
            <person name="Salse J."/>
            <person name="Munos S."/>
            <person name="Vincourt P."/>
            <person name="Rieseberg L.H."/>
            <person name="Langlade N.B."/>
        </authorList>
    </citation>
    <scope>NUCLEOTIDE SEQUENCE</scope>
    <source>
        <tissue evidence="1">Leaves</tissue>
    </source>
</reference>
<protein>
    <submittedName>
        <fullName evidence="1">Uncharacterized protein</fullName>
    </submittedName>
</protein>
<dbReference type="Gramene" id="mRNA:HanXRQr2_Chr15g0678401">
    <property type="protein sequence ID" value="mRNA:HanXRQr2_Chr15g0678401"/>
    <property type="gene ID" value="HanXRQr2_Chr15g0678401"/>
</dbReference>
<proteinExistence type="predicted"/>
<evidence type="ECO:0000313" key="1">
    <source>
        <dbReference type="EMBL" id="KAF5763277.1"/>
    </source>
</evidence>
<evidence type="ECO:0000313" key="2">
    <source>
        <dbReference type="Proteomes" id="UP000215914"/>
    </source>
</evidence>
<comment type="caution">
    <text evidence="1">The sequence shown here is derived from an EMBL/GenBank/DDBJ whole genome shotgun (WGS) entry which is preliminary data.</text>
</comment>
<dbReference type="Proteomes" id="UP000215914">
    <property type="component" value="Unassembled WGS sequence"/>
</dbReference>
<name>A0A9K3DZ19_HELAN</name>
<gene>
    <name evidence="1" type="ORF">HanXRQr2_Chr15g0678401</name>
</gene>